<feature type="transmembrane region" description="Helical" evidence="1">
    <location>
        <begin position="208"/>
        <end position="226"/>
    </location>
</feature>
<name>A0A498H221_9EURY</name>
<proteinExistence type="predicted"/>
<dbReference type="EMBL" id="LHQS01000001">
    <property type="protein sequence ID" value="RXE57039.1"/>
    <property type="molecule type" value="Genomic_DNA"/>
</dbReference>
<organism evidence="3 4">
    <name type="scientific">Methanoculleus taiwanensis</name>
    <dbReference type="NCBI Taxonomy" id="1550565"/>
    <lineage>
        <taxon>Archaea</taxon>
        <taxon>Methanobacteriati</taxon>
        <taxon>Methanobacteriota</taxon>
        <taxon>Stenosarchaea group</taxon>
        <taxon>Methanomicrobia</taxon>
        <taxon>Methanomicrobiales</taxon>
        <taxon>Methanomicrobiaceae</taxon>
        <taxon>Methanoculleus</taxon>
    </lineage>
</organism>
<dbReference type="Proteomes" id="UP000290932">
    <property type="component" value="Unassembled WGS sequence"/>
</dbReference>
<evidence type="ECO:0000313" key="4">
    <source>
        <dbReference type="Proteomes" id="UP000290932"/>
    </source>
</evidence>
<sequence length="229" mass="24284">MQIKTLAKTFSATIVLLLLVGITGTAAAETIGGDQGWYVVHANVDGADVYFDGDYKGQIANGELNVPIYTTGTPYQTYTVSKEGYTTFTDQVSQFPAKGETVDLYATLNPATPTPGQIGGDQGWYVVHANVNGAEVYFDNEHKGTISDGTLSVPVYTTGTPYQTFAVSKAGYSTYTGEISQYPAKGETVDLYATLNPATPAPTQQTPVSPITVLIGLLGAGMLLVFRRA</sequence>
<evidence type="ECO:0000313" key="3">
    <source>
        <dbReference type="EMBL" id="RXE57039.1"/>
    </source>
</evidence>
<keyword evidence="4" id="KW-1185">Reference proteome</keyword>
<dbReference type="OrthoDB" id="117342at2157"/>
<dbReference type="RefSeq" id="WP_128692796.1">
    <property type="nucleotide sequence ID" value="NZ_LHQS01000001.1"/>
</dbReference>
<gene>
    <name evidence="3" type="ORF">ABH15_02600</name>
</gene>
<reference evidence="3 4" key="1">
    <citation type="journal article" date="2015" name="Int. J. Syst. Evol. Microbiol.">
        <title>Methanoculleus taiwanensis sp. nov., a methanogen isolated from deep marine sediment at the deformation front area near Taiwan.</title>
        <authorList>
            <person name="Weng C.Y."/>
            <person name="Chen S.C."/>
            <person name="Lai M.C."/>
            <person name="Wu S.Y."/>
            <person name="Lin S."/>
            <person name="Yang T.F."/>
            <person name="Chen P.C."/>
        </authorList>
    </citation>
    <scope>NUCLEOTIDE SEQUENCE [LARGE SCALE GENOMIC DNA]</scope>
    <source>
        <strain evidence="3 4">CYW4</strain>
    </source>
</reference>
<evidence type="ECO:0000259" key="2">
    <source>
        <dbReference type="Pfam" id="PF08308"/>
    </source>
</evidence>
<keyword evidence="1" id="KW-0472">Membrane</keyword>
<dbReference type="Pfam" id="PF08308">
    <property type="entry name" value="PEGA"/>
    <property type="match status" value="1"/>
</dbReference>
<accession>A0A498H221</accession>
<comment type="caution">
    <text evidence="3">The sequence shown here is derived from an EMBL/GenBank/DDBJ whole genome shotgun (WGS) entry which is preliminary data.</text>
</comment>
<keyword evidence="1" id="KW-1133">Transmembrane helix</keyword>
<protein>
    <recommendedName>
        <fullName evidence="2">PEGA domain-containing protein</fullName>
    </recommendedName>
</protein>
<evidence type="ECO:0000256" key="1">
    <source>
        <dbReference type="SAM" id="Phobius"/>
    </source>
</evidence>
<dbReference type="AlphaFoldDB" id="A0A498H221"/>
<dbReference type="InterPro" id="IPR013229">
    <property type="entry name" value="PEGA"/>
</dbReference>
<keyword evidence="1" id="KW-0812">Transmembrane</keyword>
<feature type="domain" description="PEGA" evidence="2">
    <location>
        <begin position="38"/>
        <end position="111"/>
    </location>
</feature>